<evidence type="ECO:0000256" key="5">
    <source>
        <dbReference type="ARBA" id="ARBA00022516"/>
    </source>
</evidence>
<evidence type="ECO:0000313" key="13">
    <source>
        <dbReference type="EMBL" id="MFC4373775.1"/>
    </source>
</evidence>
<proteinExistence type="inferred from homology"/>
<keyword evidence="5" id="KW-0444">Lipid biosynthesis</keyword>
<reference evidence="14" key="1">
    <citation type="journal article" date="2019" name="Int. J. Syst. Evol. Microbiol.">
        <title>The Global Catalogue of Microorganisms (GCM) 10K type strain sequencing project: providing services to taxonomists for standard genome sequencing and annotation.</title>
        <authorList>
            <consortium name="The Broad Institute Genomics Platform"/>
            <consortium name="The Broad Institute Genome Sequencing Center for Infectious Disease"/>
            <person name="Wu L."/>
            <person name="Ma J."/>
        </authorList>
    </citation>
    <scope>NUCLEOTIDE SEQUENCE [LARGE SCALE GENOMIC DNA]</scope>
    <source>
        <strain evidence="14">IBRC-M 10490</strain>
    </source>
</reference>
<accession>A0ABV8VGC9</accession>
<feature type="domain" description="O-acyltransferase WSD1-like N-terminal" evidence="11">
    <location>
        <begin position="13"/>
        <end position="260"/>
    </location>
</feature>
<dbReference type="InterPro" id="IPR004255">
    <property type="entry name" value="O-acyltransferase_WSD1_N"/>
</dbReference>
<dbReference type="Proteomes" id="UP001595844">
    <property type="component" value="Unassembled WGS sequence"/>
</dbReference>
<keyword evidence="8" id="KW-0443">Lipid metabolism</keyword>
<dbReference type="SUPFAM" id="SSF52777">
    <property type="entry name" value="CoA-dependent acyltransferases"/>
    <property type="match status" value="1"/>
</dbReference>
<evidence type="ECO:0000256" key="8">
    <source>
        <dbReference type="ARBA" id="ARBA00023098"/>
    </source>
</evidence>
<evidence type="ECO:0000256" key="4">
    <source>
        <dbReference type="ARBA" id="ARBA00013244"/>
    </source>
</evidence>
<keyword evidence="6" id="KW-0808">Transferase</keyword>
<comment type="pathway">
    <text evidence="2">Lipid metabolism.</text>
</comment>
<evidence type="ECO:0000256" key="9">
    <source>
        <dbReference type="ARBA" id="ARBA00023315"/>
    </source>
</evidence>
<evidence type="ECO:0000256" key="7">
    <source>
        <dbReference type="ARBA" id="ARBA00022798"/>
    </source>
</evidence>
<comment type="pathway">
    <text evidence="1">Glycerolipid metabolism; triacylglycerol biosynthesis.</text>
</comment>
<evidence type="ECO:0000256" key="3">
    <source>
        <dbReference type="ARBA" id="ARBA00009587"/>
    </source>
</evidence>
<evidence type="ECO:0000256" key="2">
    <source>
        <dbReference type="ARBA" id="ARBA00005189"/>
    </source>
</evidence>
<evidence type="ECO:0000256" key="6">
    <source>
        <dbReference type="ARBA" id="ARBA00022679"/>
    </source>
</evidence>
<comment type="caution">
    <text evidence="13">The sequence shown here is derived from an EMBL/GenBank/DDBJ whole genome shotgun (WGS) entry which is preliminary data.</text>
</comment>
<dbReference type="PANTHER" id="PTHR31650:SF1">
    <property type="entry name" value="WAX ESTER SYNTHASE_DIACYLGLYCEROL ACYLTRANSFERASE 4-RELATED"/>
    <property type="match status" value="1"/>
</dbReference>
<name>A0ABV8VGC9_9NOCA</name>
<dbReference type="EC" id="2.3.1.20" evidence="4"/>
<organism evidence="13 14">
    <name type="scientific">Nocardia halotolerans</name>
    <dbReference type="NCBI Taxonomy" id="1755878"/>
    <lineage>
        <taxon>Bacteria</taxon>
        <taxon>Bacillati</taxon>
        <taxon>Actinomycetota</taxon>
        <taxon>Actinomycetes</taxon>
        <taxon>Mycobacteriales</taxon>
        <taxon>Nocardiaceae</taxon>
        <taxon>Nocardia</taxon>
    </lineage>
</organism>
<evidence type="ECO:0000313" key="14">
    <source>
        <dbReference type="Proteomes" id="UP001595844"/>
    </source>
</evidence>
<feature type="domain" description="O-acyltransferase WSD1 C-terminal" evidence="12">
    <location>
        <begin position="303"/>
        <end position="453"/>
    </location>
</feature>
<keyword evidence="9" id="KW-0012">Acyltransferase</keyword>
<protein>
    <recommendedName>
        <fullName evidence="4">diacylglycerol O-acyltransferase</fullName>
        <ecNumber evidence="4">2.3.1.20</ecNumber>
    </recommendedName>
</protein>
<dbReference type="PANTHER" id="PTHR31650">
    <property type="entry name" value="O-ACYLTRANSFERASE (WSD1-LIKE) FAMILY PROTEIN"/>
    <property type="match status" value="1"/>
</dbReference>
<comment type="catalytic activity">
    <reaction evidence="10">
        <text>an acyl-CoA + a 1,2-diacyl-sn-glycerol = a triacyl-sn-glycerol + CoA</text>
        <dbReference type="Rhea" id="RHEA:10868"/>
        <dbReference type="ChEBI" id="CHEBI:17815"/>
        <dbReference type="ChEBI" id="CHEBI:57287"/>
        <dbReference type="ChEBI" id="CHEBI:58342"/>
        <dbReference type="ChEBI" id="CHEBI:64615"/>
        <dbReference type="EC" id="2.3.1.20"/>
    </reaction>
</comment>
<keyword evidence="14" id="KW-1185">Reference proteome</keyword>
<dbReference type="RefSeq" id="WP_378557338.1">
    <property type="nucleotide sequence ID" value="NZ_JBHSDL010000006.1"/>
</dbReference>
<dbReference type="EMBL" id="JBHSDL010000006">
    <property type="protein sequence ID" value="MFC4373775.1"/>
    <property type="molecule type" value="Genomic_DNA"/>
</dbReference>
<dbReference type="Pfam" id="PF06974">
    <property type="entry name" value="WS_DGAT_C"/>
    <property type="match status" value="1"/>
</dbReference>
<dbReference type="InterPro" id="IPR045034">
    <property type="entry name" value="O-acyltransferase_WSD1-like"/>
</dbReference>
<keyword evidence="7" id="KW-0319">Glycerol metabolism</keyword>
<evidence type="ECO:0000256" key="10">
    <source>
        <dbReference type="ARBA" id="ARBA00048109"/>
    </source>
</evidence>
<gene>
    <name evidence="13" type="ORF">ACFO5K_06635</name>
</gene>
<sequence>MSGSALRVRAQRLAPRDAVFVYDETDRHLSHFLAVYFFGAGTEPLDAASIRRWAQQRLGHAPLFTRRLRRTPLELDLPYWVPDPSIRVADHVVFDRPGAGTWADAKTRIAELGAVRMDLTKPPWEIQVLDRITAVPGLGEATIVVLKLHHSACDGIATRQLETKLFGAAPAPELDFGGARTLTSAVRSAGAFAAAPARFAAGLLRTRAEETTADDLVAERPATRFNRDIHAPLTLDTVTLPMAEVLAAKAAAPGRTTINDLLLTTVSGALATYLAEHDETPAASLAAMVPMSMRAVAHWDSANQLSQMFVDLHTGLADPVERLCAIRESARRAKARAAEPATLRAESRVDTAPALLLRAAGWARTLRRFDDATTVALSNTTISNVPRVTDALAFCDRPLVRVLGALPTHDGDGLRHLITSQGGELAITFTTNAAMMPDPGHYGELLLGSFRELGDALAAQAVPQVRD</sequence>
<comment type="similarity">
    <text evidence="3">Belongs to the long-chain O-acyltransferase family.</text>
</comment>
<dbReference type="InterPro" id="IPR009721">
    <property type="entry name" value="O-acyltransferase_WSD1_C"/>
</dbReference>
<evidence type="ECO:0000256" key="1">
    <source>
        <dbReference type="ARBA" id="ARBA00004771"/>
    </source>
</evidence>
<dbReference type="Pfam" id="PF03007">
    <property type="entry name" value="WS_DGAT_cat"/>
    <property type="match status" value="1"/>
</dbReference>
<evidence type="ECO:0000259" key="12">
    <source>
        <dbReference type="Pfam" id="PF06974"/>
    </source>
</evidence>
<evidence type="ECO:0000259" key="11">
    <source>
        <dbReference type="Pfam" id="PF03007"/>
    </source>
</evidence>